<sequence length="258" mass="29731">MPESDSDVEVIAGSSSSPGSASERRGPQVTAPVSAEEAPKPRVIYEYIVRCCVRLEALNRTCCAAIRLMHRLYERKIVKFICNYSLATACIMVAAKSEEDSGIRIRDVVNVSHRILHPEKPPIEVDDSFWTLRRSLGRLEFVVLRELSFDTYMTHPHQLLTLYLDLLASWMPEEFEKFDIREQAFAILRDCHIVPEFVLEHSHESLALVALSLVLKGHDLYVPNCRDFYTVFSKHMSERKLRHLEEEVLQDVYGQRLK</sequence>
<dbReference type="SUPFAM" id="SSF47954">
    <property type="entry name" value="Cyclin-like"/>
    <property type="match status" value="2"/>
</dbReference>
<gene>
    <name evidence="5" type="ORF">MSPICULIGERA_LOCUS22982</name>
</gene>
<proteinExistence type="inferred from homology"/>
<dbReference type="InterPro" id="IPR043198">
    <property type="entry name" value="Cyclin/Ssn8"/>
</dbReference>
<dbReference type="CDD" id="cd20534">
    <property type="entry name" value="CYCLIN_CCNM_CCNQ_rpt1"/>
    <property type="match status" value="1"/>
</dbReference>
<organism evidence="5 6">
    <name type="scientific">Mesorhabditis spiculigera</name>
    <dbReference type="NCBI Taxonomy" id="96644"/>
    <lineage>
        <taxon>Eukaryota</taxon>
        <taxon>Metazoa</taxon>
        <taxon>Ecdysozoa</taxon>
        <taxon>Nematoda</taxon>
        <taxon>Chromadorea</taxon>
        <taxon>Rhabditida</taxon>
        <taxon>Rhabditina</taxon>
        <taxon>Rhabditomorpha</taxon>
        <taxon>Rhabditoidea</taxon>
        <taxon>Rhabditidae</taxon>
        <taxon>Mesorhabditinae</taxon>
        <taxon>Mesorhabditis</taxon>
    </lineage>
</organism>
<dbReference type="InterPro" id="IPR006671">
    <property type="entry name" value="Cyclin_N"/>
</dbReference>
<dbReference type="GO" id="GO:0006357">
    <property type="term" value="P:regulation of transcription by RNA polymerase II"/>
    <property type="evidence" value="ECO:0007669"/>
    <property type="project" value="InterPro"/>
</dbReference>
<feature type="non-terminal residue" evidence="5">
    <location>
        <position position="258"/>
    </location>
</feature>
<evidence type="ECO:0000313" key="6">
    <source>
        <dbReference type="Proteomes" id="UP001177023"/>
    </source>
</evidence>
<reference evidence="5" key="1">
    <citation type="submission" date="2023-06" db="EMBL/GenBank/DDBJ databases">
        <authorList>
            <person name="Delattre M."/>
        </authorList>
    </citation>
    <scope>NUCLEOTIDE SEQUENCE</scope>
    <source>
        <strain evidence="5">AF72</strain>
    </source>
</reference>
<dbReference type="Pfam" id="PF00134">
    <property type="entry name" value="Cyclin_N"/>
    <property type="match status" value="1"/>
</dbReference>
<evidence type="ECO:0000259" key="4">
    <source>
        <dbReference type="SMART" id="SM00385"/>
    </source>
</evidence>
<dbReference type="InterPro" id="IPR036915">
    <property type="entry name" value="Cyclin-like_sf"/>
</dbReference>
<keyword evidence="1 2" id="KW-0195">Cyclin</keyword>
<evidence type="ECO:0000256" key="3">
    <source>
        <dbReference type="SAM" id="MobiDB-lite"/>
    </source>
</evidence>
<feature type="domain" description="Cyclin-like" evidence="4">
    <location>
        <begin position="46"/>
        <end position="145"/>
    </location>
</feature>
<dbReference type="InterPro" id="IPR048055">
    <property type="entry name" value="Cyclin-Q_first_cyclin_box"/>
</dbReference>
<feature type="compositionally biased region" description="Low complexity" evidence="3">
    <location>
        <begin position="12"/>
        <end position="21"/>
    </location>
</feature>
<protein>
    <recommendedName>
        <fullName evidence="4">Cyclin-like domain-containing protein</fullName>
    </recommendedName>
</protein>
<feature type="region of interest" description="Disordered" evidence="3">
    <location>
        <begin position="1"/>
        <end position="34"/>
    </location>
</feature>
<evidence type="ECO:0000256" key="1">
    <source>
        <dbReference type="ARBA" id="ARBA00023127"/>
    </source>
</evidence>
<dbReference type="InterPro" id="IPR013763">
    <property type="entry name" value="Cyclin-like_dom"/>
</dbReference>
<dbReference type="AlphaFoldDB" id="A0AA36DCF3"/>
<dbReference type="SMART" id="SM00385">
    <property type="entry name" value="CYCLIN"/>
    <property type="match status" value="1"/>
</dbReference>
<evidence type="ECO:0000256" key="2">
    <source>
        <dbReference type="RuleBase" id="RU000383"/>
    </source>
</evidence>
<keyword evidence="6" id="KW-1185">Reference proteome</keyword>
<evidence type="ECO:0000313" key="5">
    <source>
        <dbReference type="EMBL" id="CAJ0584947.1"/>
    </source>
</evidence>
<dbReference type="EMBL" id="CATQJA010002702">
    <property type="protein sequence ID" value="CAJ0584947.1"/>
    <property type="molecule type" value="Genomic_DNA"/>
</dbReference>
<dbReference type="Proteomes" id="UP001177023">
    <property type="component" value="Unassembled WGS sequence"/>
</dbReference>
<comment type="caution">
    <text evidence="5">The sequence shown here is derived from an EMBL/GenBank/DDBJ whole genome shotgun (WGS) entry which is preliminary data.</text>
</comment>
<dbReference type="GO" id="GO:0016538">
    <property type="term" value="F:cyclin-dependent protein serine/threonine kinase regulator activity"/>
    <property type="evidence" value="ECO:0007669"/>
    <property type="project" value="InterPro"/>
</dbReference>
<name>A0AA36DCF3_9BILA</name>
<dbReference type="PANTHER" id="PTHR10026">
    <property type="entry name" value="CYCLIN"/>
    <property type="match status" value="1"/>
</dbReference>
<comment type="similarity">
    <text evidence="2">Belongs to the cyclin family.</text>
</comment>
<accession>A0AA36DCF3</accession>
<dbReference type="Gene3D" id="1.10.472.10">
    <property type="entry name" value="Cyclin-like"/>
    <property type="match status" value="2"/>
</dbReference>